<evidence type="ECO:0000313" key="2">
    <source>
        <dbReference type="EMBL" id="NYJ03664.1"/>
    </source>
</evidence>
<accession>A0A853C7W7</accession>
<dbReference type="EMBL" id="JACCFP010000001">
    <property type="protein sequence ID" value="NYJ03664.1"/>
    <property type="molecule type" value="Genomic_DNA"/>
</dbReference>
<evidence type="ECO:0000313" key="3">
    <source>
        <dbReference type="Proteomes" id="UP000530424"/>
    </source>
</evidence>
<keyword evidence="1" id="KW-0472">Membrane</keyword>
<evidence type="ECO:0008006" key="4">
    <source>
        <dbReference type="Google" id="ProtNLM"/>
    </source>
</evidence>
<name>A0A853C7W7_9ACTN</name>
<organism evidence="2 3">
    <name type="scientific">Nocardioides thalensis</name>
    <dbReference type="NCBI Taxonomy" id="1914755"/>
    <lineage>
        <taxon>Bacteria</taxon>
        <taxon>Bacillati</taxon>
        <taxon>Actinomycetota</taxon>
        <taxon>Actinomycetes</taxon>
        <taxon>Propionibacteriales</taxon>
        <taxon>Nocardioidaceae</taxon>
        <taxon>Nocardioides</taxon>
    </lineage>
</organism>
<comment type="caution">
    <text evidence="2">The sequence shown here is derived from an EMBL/GenBank/DDBJ whole genome shotgun (WGS) entry which is preliminary data.</text>
</comment>
<sequence length="132" mass="13404">MTATQLDHTATTARRRWFGLDALVTGANGLAYLVAAGPLTDLLGGDATTFRWIGAFLLAYAVAVGAYAAAPRSAAVGWVIVGANAVWVVASLEVAVTGALDLDAVGRGWAAAQALVVGALAAIQASVLRARR</sequence>
<feature type="transmembrane region" description="Helical" evidence="1">
    <location>
        <begin position="49"/>
        <end position="69"/>
    </location>
</feature>
<dbReference type="AlphaFoldDB" id="A0A853C7W7"/>
<feature type="transmembrane region" description="Helical" evidence="1">
    <location>
        <begin position="17"/>
        <end position="37"/>
    </location>
</feature>
<reference evidence="2 3" key="1">
    <citation type="submission" date="2020-07" db="EMBL/GenBank/DDBJ databases">
        <title>Sequencing the genomes of 1000 actinobacteria strains.</title>
        <authorList>
            <person name="Klenk H.-P."/>
        </authorList>
    </citation>
    <scope>NUCLEOTIDE SEQUENCE [LARGE SCALE GENOMIC DNA]</scope>
    <source>
        <strain evidence="2 3">DSM 103833</strain>
    </source>
</reference>
<keyword evidence="3" id="KW-1185">Reference proteome</keyword>
<feature type="transmembrane region" description="Helical" evidence="1">
    <location>
        <begin position="108"/>
        <end position="128"/>
    </location>
</feature>
<dbReference type="RefSeq" id="WP_179669939.1">
    <property type="nucleotide sequence ID" value="NZ_JACCFP010000001.1"/>
</dbReference>
<gene>
    <name evidence="2" type="ORF">HNR19_004362</name>
</gene>
<dbReference type="Proteomes" id="UP000530424">
    <property type="component" value="Unassembled WGS sequence"/>
</dbReference>
<feature type="transmembrane region" description="Helical" evidence="1">
    <location>
        <begin position="76"/>
        <end position="96"/>
    </location>
</feature>
<protein>
    <recommendedName>
        <fullName evidence="4">Integral membrane protein</fullName>
    </recommendedName>
</protein>
<proteinExistence type="predicted"/>
<keyword evidence="1" id="KW-0812">Transmembrane</keyword>
<keyword evidence="1" id="KW-1133">Transmembrane helix</keyword>
<evidence type="ECO:0000256" key="1">
    <source>
        <dbReference type="SAM" id="Phobius"/>
    </source>
</evidence>